<dbReference type="EC" id="2.7.7.87" evidence="3"/>
<name>A0A3S8RLM1_9FIRM</name>
<evidence type="ECO:0000256" key="8">
    <source>
        <dbReference type="ARBA" id="ARBA00022741"/>
    </source>
</evidence>
<dbReference type="PROSITE" id="PS51163">
    <property type="entry name" value="YRDC"/>
    <property type="match status" value="1"/>
</dbReference>
<keyword evidence="5" id="KW-0808">Transferase</keyword>
<dbReference type="InterPro" id="IPR006070">
    <property type="entry name" value="Sua5-like_dom"/>
</dbReference>
<evidence type="ECO:0000256" key="3">
    <source>
        <dbReference type="ARBA" id="ARBA00012584"/>
    </source>
</evidence>
<dbReference type="Proteomes" id="UP000278804">
    <property type="component" value="Chromosome"/>
</dbReference>
<protein>
    <recommendedName>
        <fullName evidence="10">L-threonylcarbamoyladenylate synthase</fullName>
        <ecNumber evidence="3">2.7.7.87</ecNumber>
    </recommendedName>
    <alternativeName>
        <fullName evidence="10">L-threonylcarbamoyladenylate synthase</fullName>
    </alternativeName>
</protein>
<dbReference type="GO" id="GO:0005737">
    <property type="term" value="C:cytoplasm"/>
    <property type="evidence" value="ECO:0007669"/>
    <property type="project" value="UniProtKB-SubCell"/>
</dbReference>
<evidence type="ECO:0000256" key="6">
    <source>
        <dbReference type="ARBA" id="ARBA00022694"/>
    </source>
</evidence>
<dbReference type="GO" id="GO:0000049">
    <property type="term" value="F:tRNA binding"/>
    <property type="evidence" value="ECO:0007669"/>
    <property type="project" value="TreeGrafter"/>
</dbReference>
<dbReference type="Pfam" id="PF01300">
    <property type="entry name" value="Sua5_yciO_yrdC"/>
    <property type="match status" value="1"/>
</dbReference>
<dbReference type="RefSeq" id="WP_125163966.1">
    <property type="nucleotide sequence ID" value="NZ_CP034234.1"/>
</dbReference>
<dbReference type="EMBL" id="CP034234">
    <property type="protein sequence ID" value="AZK43749.1"/>
    <property type="molecule type" value="Genomic_DNA"/>
</dbReference>
<proteinExistence type="inferred from homology"/>
<dbReference type="KEGG" id="eri:EEI45_02135"/>
<comment type="subcellular location">
    <subcellularLocation>
        <location evidence="1">Cytoplasm</location>
    </subcellularLocation>
</comment>
<evidence type="ECO:0000313" key="13">
    <source>
        <dbReference type="EMBL" id="AZK43749.1"/>
    </source>
</evidence>
<accession>A0A3S8RLM1</accession>
<keyword evidence="9" id="KW-0067">ATP-binding</keyword>
<evidence type="ECO:0000256" key="5">
    <source>
        <dbReference type="ARBA" id="ARBA00022679"/>
    </source>
</evidence>
<dbReference type="NCBIfam" id="TIGR00057">
    <property type="entry name" value="L-threonylcarbamoyladenylate synthase"/>
    <property type="match status" value="1"/>
</dbReference>
<dbReference type="GO" id="GO:0061710">
    <property type="term" value="F:L-threonylcarbamoyladenylate synthase"/>
    <property type="evidence" value="ECO:0007669"/>
    <property type="project" value="UniProtKB-EC"/>
</dbReference>
<dbReference type="Gene3D" id="3.90.870.10">
    <property type="entry name" value="DHBP synthase"/>
    <property type="match status" value="1"/>
</dbReference>
<keyword evidence="6" id="KW-0819">tRNA processing</keyword>
<dbReference type="GO" id="GO:0008033">
    <property type="term" value="P:tRNA processing"/>
    <property type="evidence" value="ECO:0007669"/>
    <property type="project" value="UniProtKB-KW"/>
</dbReference>
<reference evidence="13 14" key="1">
    <citation type="journal article" date="2020" name="Int. J. Syst. Evol. Microbiol.">
        <title>Description of Erysipelothrix piscisicarius sp. nov., an emergent fish pathogen, and assessment of virulence using a tiger barb (Puntigrus tetrazona) infection model.</title>
        <authorList>
            <person name="Pomaranski E.K."/>
            <person name="Griffin M.J."/>
            <person name="Camus A.C."/>
            <person name="Armwood A.R."/>
            <person name="Shelley J."/>
            <person name="Waldbieser G.C."/>
            <person name="LaFrentz B.R."/>
            <person name="Garcia J.C."/>
            <person name="Yanong R."/>
            <person name="Soto E."/>
        </authorList>
    </citation>
    <scope>NUCLEOTIDE SEQUENCE [LARGE SCALE GENOMIC DNA]</scope>
    <source>
        <strain evidence="13 14">15TAL0474</strain>
    </source>
</reference>
<evidence type="ECO:0000259" key="12">
    <source>
        <dbReference type="PROSITE" id="PS51163"/>
    </source>
</evidence>
<keyword evidence="4" id="KW-0963">Cytoplasm</keyword>
<evidence type="ECO:0000256" key="1">
    <source>
        <dbReference type="ARBA" id="ARBA00004496"/>
    </source>
</evidence>
<dbReference type="GO" id="GO:0005524">
    <property type="term" value="F:ATP binding"/>
    <property type="evidence" value="ECO:0007669"/>
    <property type="project" value="UniProtKB-KW"/>
</dbReference>
<sequence length="202" mass="22196">MDTKRFNKDQSDDIAQMIQEGGLVAIMTDTVYGLAASSADGALYQKLKDAKERPENKPFPLMVGSLDQIECVAELTDRDRHLMKTFMPGAVTFIFNIKDGVFPFLGDQRTIGIRMADDVWVQDIINKVGYPIWLPSANRSGFDTAISSDMVIDQLDGRIEGVVLGECVGGVSSSVFDITGDEIKCLRQGVITLEEINKEVGL</sequence>
<evidence type="ECO:0000256" key="7">
    <source>
        <dbReference type="ARBA" id="ARBA00022695"/>
    </source>
</evidence>
<evidence type="ECO:0000256" key="9">
    <source>
        <dbReference type="ARBA" id="ARBA00022840"/>
    </source>
</evidence>
<dbReference type="AlphaFoldDB" id="A0A3S8RLM1"/>
<keyword evidence="14" id="KW-1185">Reference proteome</keyword>
<keyword evidence="7" id="KW-0548">Nucleotidyltransferase</keyword>
<dbReference type="InterPro" id="IPR017945">
    <property type="entry name" value="DHBP_synth_RibB-like_a/b_dom"/>
</dbReference>
<dbReference type="PANTHER" id="PTHR17490:SF16">
    <property type="entry name" value="THREONYLCARBAMOYL-AMP SYNTHASE"/>
    <property type="match status" value="1"/>
</dbReference>
<organism evidence="13 14">
    <name type="scientific">Erysipelothrix piscisicarius</name>
    <dbReference type="NCBI Taxonomy" id="2485784"/>
    <lineage>
        <taxon>Bacteria</taxon>
        <taxon>Bacillati</taxon>
        <taxon>Bacillota</taxon>
        <taxon>Erysipelotrichia</taxon>
        <taxon>Erysipelotrichales</taxon>
        <taxon>Erysipelotrichaceae</taxon>
        <taxon>Erysipelothrix</taxon>
    </lineage>
</organism>
<evidence type="ECO:0000256" key="4">
    <source>
        <dbReference type="ARBA" id="ARBA00022490"/>
    </source>
</evidence>
<dbReference type="GO" id="GO:0003725">
    <property type="term" value="F:double-stranded RNA binding"/>
    <property type="evidence" value="ECO:0007669"/>
    <property type="project" value="InterPro"/>
</dbReference>
<dbReference type="GO" id="GO:0006450">
    <property type="term" value="P:regulation of translational fidelity"/>
    <property type="evidence" value="ECO:0007669"/>
    <property type="project" value="TreeGrafter"/>
</dbReference>
<dbReference type="SUPFAM" id="SSF55821">
    <property type="entry name" value="YrdC/RibB"/>
    <property type="match status" value="1"/>
</dbReference>
<evidence type="ECO:0000256" key="2">
    <source>
        <dbReference type="ARBA" id="ARBA00007663"/>
    </source>
</evidence>
<evidence type="ECO:0000313" key="14">
    <source>
        <dbReference type="Proteomes" id="UP000278804"/>
    </source>
</evidence>
<evidence type="ECO:0000256" key="11">
    <source>
        <dbReference type="ARBA" id="ARBA00048366"/>
    </source>
</evidence>
<comment type="catalytic activity">
    <reaction evidence="11">
        <text>L-threonine + hydrogencarbonate + ATP = L-threonylcarbamoyladenylate + diphosphate + H2O</text>
        <dbReference type="Rhea" id="RHEA:36407"/>
        <dbReference type="ChEBI" id="CHEBI:15377"/>
        <dbReference type="ChEBI" id="CHEBI:17544"/>
        <dbReference type="ChEBI" id="CHEBI:30616"/>
        <dbReference type="ChEBI" id="CHEBI:33019"/>
        <dbReference type="ChEBI" id="CHEBI:57926"/>
        <dbReference type="ChEBI" id="CHEBI:73682"/>
        <dbReference type="EC" id="2.7.7.87"/>
    </reaction>
</comment>
<dbReference type="InterPro" id="IPR050156">
    <property type="entry name" value="TC-AMP_synthase_SUA5"/>
</dbReference>
<dbReference type="PANTHER" id="PTHR17490">
    <property type="entry name" value="SUA5"/>
    <property type="match status" value="1"/>
</dbReference>
<feature type="domain" description="YrdC-like" evidence="12">
    <location>
        <begin position="8"/>
        <end position="191"/>
    </location>
</feature>
<gene>
    <name evidence="13" type="ORF">EEI45_02135</name>
</gene>
<keyword evidence="8" id="KW-0547">Nucleotide-binding</keyword>
<evidence type="ECO:0000256" key="10">
    <source>
        <dbReference type="ARBA" id="ARBA00029774"/>
    </source>
</evidence>
<comment type="similarity">
    <text evidence="2">Belongs to the SUA5 family.</text>
</comment>